<dbReference type="RefSeq" id="WP_252114441.1">
    <property type="nucleotide sequence ID" value="NZ_JAMSCK010000004.1"/>
</dbReference>
<dbReference type="EMBL" id="JAMSCK010000004">
    <property type="protein sequence ID" value="MCM8570391.1"/>
    <property type="molecule type" value="Genomic_DNA"/>
</dbReference>
<comment type="caution">
    <text evidence="1">The sequence shown here is derived from an EMBL/GenBank/DDBJ whole genome shotgun (WGS) entry which is preliminary data.</text>
</comment>
<accession>A0ABT0Z3T4</accession>
<organism evidence="1 2">
    <name type="scientific">Gramella jeungdoensis</name>
    <dbReference type="NCBI Taxonomy" id="708091"/>
    <lineage>
        <taxon>Bacteria</taxon>
        <taxon>Pseudomonadati</taxon>
        <taxon>Bacteroidota</taxon>
        <taxon>Flavobacteriia</taxon>
        <taxon>Flavobacteriales</taxon>
        <taxon>Flavobacteriaceae</taxon>
        <taxon>Christiangramia</taxon>
    </lineage>
</organism>
<dbReference type="InterPro" id="IPR023296">
    <property type="entry name" value="Glyco_hydro_beta-prop_sf"/>
</dbReference>
<evidence type="ECO:0000313" key="2">
    <source>
        <dbReference type="Proteomes" id="UP001155077"/>
    </source>
</evidence>
<proteinExistence type="predicted"/>
<sequence length="502" mass="57335">MKMDSNYIKLRPGRQLFIDDFLINNTDLKRVYTPPTPSPNNPVLEPTENWEMTTEGALYAGPFSDGVWYDEKDGVFKMWYMAGGGKYYPNLKNALYTCYAESHDGIKWTKKPQGILDNTNVIDVTLRDAASIWIDKVESDPEKRYKMFLVNRREGGKDSRLLLKYSSDGIHWSKPAAKSGKVRDRISAYFDPFSKQWVVSMRYETPSLGKARSYAMDKDPERLVNSINDGLDDKISFWFGTDGTEPRHPRFPEINPGIYNFDVIAYESILLGYYTIWQGPSNEKASELNIQKRNEVFLGYSRDGINFKRISNKPFFEVNESEGAWNWGNVQSTNGSPLIVEDELFFYNTGRRLNKTMWDSYMSVGVGKLRRDGFAALRGDRNGGTVCTKALECDGNYLFVNANVSKGCLEAELLDENFNVIQGFSRLQCKGMLEKDNTKWLIKWKGKPSLSCLIKKIVRIKFYVREGELYSFWFSPYPTGESRGYTAGGGPNLHSSGIDVPE</sequence>
<gene>
    <name evidence="1" type="ORF">NE848_13440</name>
</gene>
<dbReference type="Gene3D" id="2.115.10.20">
    <property type="entry name" value="Glycosyl hydrolase domain, family 43"/>
    <property type="match status" value="1"/>
</dbReference>
<evidence type="ECO:0000313" key="1">
    <source>
        <dbReference type="EMBL" id="MCM8570391.1"/>
    </source>
</evidence>
<dbReference type="Proteomes" id="UP001155077">
    <property type="component" value="Unassembled WGS sequence"/>
</dbReference>
<protein>
    <recommendedName>
        <fullName evidence="3">Glycosyl hydrolase family 32</fullName>
    </recommendedName>
</protein>
<reference evidence="1" key="1">
    <citation type="submission" date="2022-06" db="EMBL/GenBank/DDBJ databases">
        <title>Gramella sediminis sp. nov., isolated from deep-sea sediment of the Indian Ocean.</title>
        <authorList>
            <person name="Yang L."/>
        </authorList>
    </citation>
    <scope>NUCLEOTIDE SEQUENCE</scope>
    <source>
        <strain evidence="1">HMD3159</strain>
    </source>
</reference>
<evidence type="ECO:0008006" key="3">
    <source>
        <dbReference type="Google" id="ProtNLM"/>
    </source>
</evidence>
<name>A0ABT0Z3T4_9FLAO</name>
<keyword evidence="2" id="KW-1185">Reference proteome</keyword>
<dbReference type="SUPFAM" id="SSF75005">
    <property type="entry name" value="Arabinanase/levansucrase/invertase"/>
    <property type="match status" value="1"/>
</dbReference>